<dbReference type="AlphaFoldDB" id="A0A0G1YR02"/>
<protein>
    <submittedName>
        <fullName evidence="1">Uncharacterized protein</fullName>
    </submittedName>
</protein>
<proteinExistence type="predicted"/>
<organism evidence="1 2">
    <name type="scientific">Candidatus Kaiserbacteria bacterium GW2011_GWA2_58_9</name>
    <dbReference type="NCBI Taxonomy" id="1618672"/>
    <lineage>
        <taxon>Bacteria</taxon>
        <taxon>Candidatus Kaiseribacteriota</taxon>
    </lineage>
</organism>
<sequence>HLNGYHLLASDQAAEQMVLSVATKDMDIKKVASWLKKNSKRIGKKRK</sequence>
<accession>A0A0G1YR02</accession>
<dbReference type="EMBL" id="LCSD01000037">
    <property type="protein sequence ID" value="KKW45843.1"/>
    <property type="molecule type" value="Genomic_DNA"/>
</dbReference>
<dbReference type="Proteomes" id="UP000034789">
    <property type="component" value="Unassembled WGS sequence"/>
</dbReference>
<dbReference type="Gene3D" id="1.10.1790.50">
    <property type="match status" value="1"/>
</dbReference>
<name>A0A0G1YR02_9BACT</name>
<evidence type="ECO:0000313" key="1">
    <source>
        <dbReference type="EMBL" id="KKW45843.1"/>
    </source>
</evidence>
<comment type="caution">
    <text evidence="1">The sequence shown here is derived from an EMBL/GenBank/DDBJ whole genome shotgun (WGS) entry which is preliminary data.</text>
</comment>
<feature type="non-terminal residue" evidence="1">
    <location>
        <position position="1"/>
    </location>
</feature>
<gene>
    <name evidence="1" type="ORF">UY98_C0037G0014</name>
</gene>
<evidence type="ECO:0000313" key="2">
    <source>
        <dbReference type="Proteomes" id="UP000034789"/>
    </source>
</evidence>
<reference evidence="1 2" key="1">
    <citation type="journal article" date="2015" name="Nature">
        <title>rRNA introns, odd ribosomes, and small enigmatic genomes across a large radiation of phyla.</title>
        <authorList>
            <person name="Brown C.T."/>
            <person name="Hug L.A."/>
            <person name="Thomas B.C."/>
            <person name="Sharon I."/>
            <person name="Castelle C.J."/>
            <person name="Singh A."/>
            <person name="Wilkins M.J."/>
            <person name="Williams K.H."/>
            <person name="Banfield J.F."/>
        </authorList>
    </citation>
    <scope>NUCLEOTIDE SEQUENCE [LARGE SCALE GENOMIC DNA]</scope>
</reference>